<evidence type="ECO:0000313" key="4">
    <source>
        <dbReference type="Proteomes" id="UP001497444"/>
    </source>
</evidence>
<sequence>MLHIVGKPLWRPTSNQHLPMLTTLIPSRLSLKLPVSCSAPRHLRERIFLCSRGLVQAAAAWADERACAAPCSFRELQTRTAVKIQGRGKKKIQLSAVQLGKHSNDMEEEDDEDVPPPHSEDKETRDESETKALRAHDWAVQLASLSPSQLHLAKRWARLSNEVFEAIILVKSLSIKARNTRQRQIHYIGCLLHDVDPVMMDLVLKACKGCDPSEPTALEPNGLAPNPARLSEAEISDLKYLQRIERDNDAQTTAKCWIEGLLAGDESVTHELFSYSGEFYFDQQKLKKLIEDARERLTHHKSEVEDGDEDSWRTSEAPSTLTSREQIVLHEYLLRIARGMLHYSRPI</sequence>
<dbReference type="Pfam" id="PF04751">
    <property type="entry name" value="DarP"/>
    <property type="match status" value="1"/>
</dbReference>
<dbReference type="SUPFAM" id="SSF158710">
    <property type="entry name" value="PSPTO4464-like"/>
    <property type="match status" value="1"/>
</dbReference>
<reference evidence="3" key="1">
    <citation type="submission" date="2024-02" db="EMBL/GenBank/DDBJ databases">
        <authorList>
            <consortium name="ELIXIR-Norway"/>
            <consortium name="Elixir Norway"/>
        </authorList>
    </citation>
    <scope>NUCLEOTIDE SEQUENCE</scope>
</reference>
<comment type="caution">
    <text evidence="3">The sequence shown here is derived from an EMBL/GenBank/DDBJ whole genome shotgun (WGS) entry which is preliminary data.</text>
</comment>
<accession>A0ABP0V8L8</accession>
<keyword evidence="4" id="KW-1185">Reference proteome</keyword>
<dbReference type="PANTHER" id="PTHR36898">
    <property type="entry name" value="OSJNBB0026I12.6 PROTEIN"/>
    <property type="match status" value="1"/>
</dbReference>
<dbReference type="InterPro" id="IPR023153">
    <property type="entry name" value="DarP_sf"/>
</dbReference>
<evidence type="ECO:0000256" key="1">
    <source>
        <dbReference type="SAM" id="Coils"/>
    </source>
</evidence>
<evidence type="ECO:0000256" key="2">
    <source>
        <dbReference type="SAM" id="MobiDB-lite"/>
    </source>
</evidence>
<name>A0ABP0V8L8_9BRYO</name>
<evidence type="ECO:0000313" key="3">
    <source>
        <dbReference type="EMBL" id="CAK9250762.1"/>
    </source>
</evidence>
<feature type="coiled-coil region" evidence="1">
    <location>
        <begin position="283"/>
        <end position="310"/>
    </location>
</feature>
<dbReference type="EMBL" id="CAXAQS010000238">
    <property type="protein sequence ID" value="CAK9250762.1"/>
    <property type="molecule type" value="Genomic_DNA"/>
</dbReference>
<feature type="region of interest" description="Disordered" evidence="2">
    <location>
        <begin position="100"/>
        <end position="131"/>
    </location>
</feature>
<dbReference type="Gene3D" id="1.10.60.30">
    <property type="entry name" value="PSPTO4464-like domains"/>
    <property type="match status" value="1"/>
</dbReference>
<protein>
    <submittedName>
        <fullName evidence="3">Uncharacterized protein</fullName>
    </submittedName>
</protein>
<dbReference type="PANTHER" id="PTHR36898:SF1">
    <property type="entry name" value="OS04G0250700 PROTEIN"/>
    <property type="match status" value="1"/>
</dbReference>
<dbReference type="Proteomes" id="UP001497444">
    <property type="component" value="Unassembled WGS sequence"/>
</dbReference>
<organism evidence="3 4">
    <name type="scientific">Sphagnum jensenii</name>
    <dbReference type="NCBI Taxonomy" id="128206"/>
    <lineage>
        <taxon>Eukaryota</taxon>
        <taxon>Viridiplantae</taxon>
        <taxon>Streptophyta</taxon>
        <taxon>Embryophyta</taxon>
        <taxon>Bryophyta</taxon>
        <taxon>Sphagnophytina</taxon>
        <taxon>Sphagnopsida</taxon>
        <taxon>Sphagnales</taxon>
        <taxon>Sphagnaceae</taxon>
        <taxon>Sphagnum</taxon>
    </lineage>
</organism>
<keyword evidence="1" id="KW-0175">Coiled coil</keyword>
<feature type="compositionally biased region" description="Basic and acidic residues" evidence="2">
    <location>
        <begin position="118"/>
        <end position="131"/>
    </location>
</feature>
<gene>
    <name evidence="3" type="ORF">CSSPJE1EN1_LOCUS26140</name>
</gene>
<proteinExistence type="predicted"/>
<dbReference type="InterPro" id="IPR006839">
    <property type="entry name" value="DarP"/>
</dbReference>